<dbReference type="GO" id="GO:0097524">
    <property type="term" value="C:sperm plasma membrane"/>
    <property type="evidence" value="ECO:0007669"/>
    <property type="project" value="TreeGrafter"/>
</dbReference>
<comment type="similarity">
    <text evidence="1">Belongs to the AB hydrolase superfamily. AB hydrolase 4 family.</text>
</comment>
<proteinExistence type="inferred from homology"/>
<dbReference type="PANTHER" id="PTHR10794">
    <property type="entry name" value="ABHYDROLASE DOMAIN-CONTAINING PROTEIN"/>
    <property type="match status" value="1"/>
</dbReference>
<dbReference type="InterPro" id="IPR000073">
    <property type="entry name" value="AB_hydrolase_1"/>
</dbReference>
<dbReference type="InterPro" id="IPR050960">
    <property type="entry name" value="AB_hydrolase_4_sf"/>
</dbReference>
<reference evidence="4" key="1">
    <citation type="submission" date="2016-11" db="UniProtKB">
        <authorList>
            <consortium name="WormBaseParasite"/>
        </authorList>
    </citation>
    <scope>IDENTIFICATION</scope>
</reference>
<evidence type="ECO:0000259" key="2">
    <source>
        <dbReference type="Pfam" id="PF00561"/>
    </source>
</evidence>
<dbReference type="GO" id="GO:0046464">
    <property type="term" value="P:acylglycerol catabolic process"/>
    <property type="evidence" value="ECO:0007669"/>
    <property type="project" value="TreeGrafter"/>
</dbReference>
<dbReference type="GO" id="GO:0047372">
    <property type="term" value="F:monoacylglycerol lipase activity"/>
    <property type="evidence" value="ECO:0007669"/>
    <property type="project" value="TreeGrafter"/>
</dbReference>
<accession>A0A1I7WVH5</accession>
<dbReference type="PANTHER" id="PTHR10794:SF45">
    <property type="entry name" value="MONOACYLGLYCEROL LIPASE ABHD2"/>
    <property type="match status" value="1"/>
</dbReference>
<evidence type="ECO:0000313" key="4">
    <source>
        <dbReference type="WBParaSite" id="Hba_09209"/>
    </source>
</evidence>
<dbReference type="Pfam" id="PF00561">
    <property type="entry name" value="Abhydrolase_1"/>
    <property type="match status" value="1"/>
</dbReference>
<evidence type="ECO:0000313" key="3">
    <source>
        <dbReference type="Proteomes" id="UP000095283"/>
    </source>
</evidence>
<name>A0A1I7WVH5_HETBA</name>
<organism evidence="3 4">
    <name type="scientific">Heterorhabditis bacteriophora</name>
    <name type="common">Entomopathogenic nematode worm</name>
    <dbReference type="NCBI Taxonomy" id="37862"/>
    <lineage>
        <taxon>Eukaryota</taxon>
        <taxon>Metazoa</taxon>
        <taxon>Ecdysozoa</taxon>
        <taxon>Nematoda</taxon>
        <taxon>Chromadorea</taxon>
        <taxon>Rhabditida</taxon>
        <taxon>Rhabditina</taxon>
        <taxon>Rhabditomorpha</taxon>
        <taxon>Strongyloidea</taxon>
        <taxon>Heterorhabditidae</taxon>
        <taxon>Heterorhabditis</taxon>
    </lineage>
</organism>
<evidence type="ECO:0000256" key="1">
    <source>
        <dbReference type="ARBA" id="ARBA00010884"/>
    </source>
</evidence>
<protein>
    <submittedName>
        <fullName evidence="4">AB hydrolase-1 domain-containing protein</fullName>
    </submittedName>
</protein>
<dbReference type="Gene3D" id="3.40.50.1820">
    <property type="entry name" value="alpha/beta hydrolase"/>
    <property type="match status" value="1"/>
</dbReference>
<dbReference type="GO" id="GO:0051792">
    <property type="term" value="P:medium-chain fatty acid biosynthetic process"/>
    <property type="evidence" value="ECO:0007669"/>
    <property type="project" value="TreeGrafter"/>
</dbReference>
<dbReference type="InterPro" id="IPR029058">
    <property type="entry name" value="AB_hydrolase_fold"/>
</dbReference>
<keyword evidence="3" id="KW-1185">Reference proteome</keyword>
<dbReference type="WBParaSite" id="Hba_09209">
    <property type="protein sequence ID" value="Hba_09209"/>
    <property type="gene ID" value="Hba_09209"/>
</dbReference>
<dbReference type="GO" id="GO:0036126">
    <property type="term" value="C:sperm flagellum"/>
    <property type="evidence" value="ECO:0007669"/>
    <property type="project" value="TreeGrafter"/>
</dbReference>
<dbReference type="Proteomes" id="UP000095283">
    <property type="component" value="Unplaced"/>
</dbReference>
<dbReference type="GO" id="GO:0051793">
    <property type="term" value="P:medium-chain fatty acid catabolic process"/>
    <property type="evidence" value="ECO:0007669"/>
    <property type="project" value="TreeGrafter"/>
</dbReference>
<dbReference type="AlphaFoldDB" id="A0A1I7WVH5"/>
<feature type="domain" description="AB hydrolase-1" evidence="2">
    <location>
        <begin position="162"/>
        <end position="252"/>
    </location>
</feature>
<dbReference type="GO" id="GO:0048240">
    <property type="term" value="P:sperm capacitation"/>
    <property type="evidence" value="ECO:0007669"/>
    <property type="project" value="TreeGrafter"/>
</dbReference>
<dbReference type="GO" id="GO:0008126">
    <property type="term" value="F:acetylesterase activity"/>
    <property type="evidence" value="ECO:0007669"/>
    <property type="project" value="TreeGrafter"/>
</dbReference>
<dbReference type="GO" id="GO:0043401">
    <property type="term" value="P:steroid hormone receptor signaling pathway"/>
    <property type="evidence" value="ECO:0007669"/>
    <property type="project" value="TreeGrafter"/>
</dbReference>
<dbReference type="SUPFAM" id="SSF53474">
    <property type="entry name" value="alpha/beta-Hydrolases"/>
    <property type="match status" value="1"/>
</dbReference>
<sequence length="345" mass="39233">MSFLQSVGQQIILIEYFILARIMLWDTLSQPVDAGKWLSQSELPGPSWIIWILAAFLVVRFLHVFCSPAVPHVTLLDKSANTAMKELIDGIRMLKEPYHPPFLWGRSGHVQTAAYGLLGHASLRRSFDRRAAVRLNDGTTVTFDIFEPISKHKSGRDVTLALTPGIANSSESNYIRTCVHYAQERGYRCVVLNHLGALSDVKLTGTRIFSYGGTDEIQAMMQYMFAEYSDSLFINIGFSMGGNITTRFLLQIDHEHRYLNFIQFIIVRVNINSHIFRHRIILGLSVGQGYSASVSAPMYHDWENGRRAYNYIITENMKRLLRRNYTQAVVPHVKSGLIDEQVVYA</sequence>